<evidence type="ECO:0000313" key="4">
    <source>
        <dbReference type="Proteomes" id="UP001336835"/>
    </source>
</evidence>
<proteinExistence type="predicted"/>
<dbReference type="PANTHER" id="PTHR46825">
    <property type="entry name" value="D-ALANYL-D-ALANINE-CARBOXYPEPTIDASE/ENDOPEPTIDASE AMPH"/>
    <property type="match status" value="1"/>
</dbReference>
<dbReference type="GO" id="GO:0016787">
    <property type="term" value="F:hydrolase activity"/>
    <property type="evidence" value="ECO:0007669"/>
    <property type="project" value="UniProtKB-KW"/>
</dbReference>
<evidence type="ECO:0000259" key="2">
    <source>
        <dbReference type="Pfam" id="PF00144"/>
    </source>
</evidence>
<dbReference type="Pfam" id="PF00144">
    <property type="entry name" value="Beta-lactamase"/>
    <property type="match status" value="1"/>
</dbReference>
<sequence length="365" mass="40699">MKTFLLTTISLMLGLSLAAQTLSDNPLKTKLDSVVDKAAQAYLKNNTRVGFSIGFIDNHKKYTYNYGETAVGSHKTPTAQSIYEIGSITKTFTGLLVAHAVKEGKMDYQADIRKYLPAGFANLQYPDGKPVKVIYLIAHASKFPNSLKEDPTGATLTEAGFLQQIHEIKLDSLKEFKYAYSNVGYQLLGYVLERIYQQPYNNLVQQYIAQPLKMANTKVTFPANAQSNILKGYNAKKEEAKAFPTVFVAAGGLRSNVNDMLNYLSYQLAEKDEEIKMSHRITSGDIDKEAHAFQWSLGKTANWDYYLYTDGGTPGFRTFCMLYPDYNVGIVVLSNQTDPSAGGGLYRITSSILNELKQQKITKTK</sequence>
<dbReference type="InterPro" id="IPR012338">
    <property type="entry name" value="Beta-lactam/transpept-like"/>
</dbReference>
<evidence type="ECO:0000256" key="1">
    <source>
        <dbReference type="SAM" id="SignalP"/>
    </source>
</evidence>
<dbReference type="EC" id="3.1.1.103" evidence="3"/>
<dbReference type="Proteomes" id="UP001336835">
    <property type="component" value="Unassembled WGS sequence"/>
</dbReference>
<dbReference type="Gene3D" id="3.40.710.10">
    <property type="entry name" value="DD-peptidase/beta-lactamase superfamily"/>
    <property type="match status" value="1"/>
</dbReference>
<name>A0ABU7IBA7_9SPHI</name>
<dbReference type="EMBL" id="JAZDQT010000003">
    <property type="protein sequence ID" value="MEE1946639.1"/>
    <property type="molecule type" value="Genomic_DNA"/>
</dbReference>
<dbReference type="PANTHER" id="PTHR46825:SF8">
    <property type="entry name" value="BETA-LACTAMASE-RELATED"/>
    <property type="match status" value="1"/>
</dbReference>
<organism evidence="3 4">
    <name type="scientific">Pedobacter albus</name>
    <dbReference type="NCBI Taxonomy" id="3113905"/>
    <lineage>
        <taxon>Bacteria</taxon>
        <taxon>Pseudomonadati</taxon>
        <taxon>Bacteroidota</taxon>
        <taxon>Sphingobacteriia</taxon>
        <taxon>Sphingobacteriales</taxon>
        <taxon>Sphingobacteriaceae</taxon>
        <taxon>Pedobacter</taxon>
    </lineage>
</organism>
<keyword evidence="4" id="KW-1185">Reference proteome</keyword>
<feature type="signal peptide" evidence="1">
    <location>
        <begin position="1"/>
        <end position="18"/>
    </location>
</feature>
<accession>A0ABU7IBA7</accession>
<feature type="chain" id="PRO_5046119676" evidence="1">
    <location>
        <begin position="19"/>
        <end position="365"/>
    </location>
</feature>
<dbReference type="InterPro" id="IPR050491">
    <property type="entry name" value="AmpC-like"/>
</dbReference>
<feature type="domain" description="Beta-lactamase-related" evidence="2">
    <location>
        <begin position="35"/>
        <end position="339"/>
    </location>
</feature>
<dbReference type="InterPro" id="IPR001466">
    <property type="entry name" value="Beta-lactam-related"/>
</dbReference>
<reference evidence="3 4" key="1">
    <citation type="submission" date="2024-01" db="EMBL/GenBank/DDBJ databases">
        <title>Pedobacter sp. nov., isolated from fresh soil.</title>
        <authorList>
            <person name="Le N.T.T."/>
        </authorList>
    </citation>
    <scope>NUCLEOTIDE SEQUENCE [LARGE SCALE GENOMIC DNA]</scope>
    <source>
        <strain evidence="3 4">KR3-3</strain>
    </source>
</reference>
<dbReference type="SUPFAM" id="SSF56601">
    <property type="entry name" value="beta-lactamase/transpeptidase-like"/>
    <property type="match status" value="1"/>
</dbReference>
<keyword evidence="1" id="KW-0732">Signal</keyword>
<evidence type="ECO:0000313" key="3">
    <source>
        <dbReference type="EMBL" id="MEE1946639.1"/>
    </source>
</evidence>
<protein>
    <submittedName>
        <fullName evidence="3">Serine hydrolase domain-containing protein</fullName>
        <ecNumber evidence="3">3.1.1.103</ecNumber>
    </submittedName>
</protein>
<gene>
    <name evidence="3" type="ORF">VRU48_16050</name>
</gene>
<dbReference type="RefSeq" id="WP_330108939.1">
    <property type="nucleotide sequence ID" value="NZ_JAZDQT010000003.1"/>
</dbReference>
<keyword evidence="3" id="KW-0378">Hydrolase</keyword>
<comment type="caution">
    <text evidence="3">The sequence shown here is derived from an EMBL/GenBank/DDBJ whole genome shotgun (WGS) entry which is preliminary data.</text>
</comment>